<protein>
    <recommendedName>
        <fullName evidence="3">SWIM-type domain-containing protein</fullName>
    </recommendedName>
</protein>
<dbReference type="EMBL" id="JARBDR010000640">
    <property type="protein sequence ID" value="KAJ8310006.1"/>
    <property type="molecule type" value="Genomic_DNA"/>
</dbReference>
<accession>A0ABQ9F0C1</accession>
<comment type="caution">
    <text evidence="1">The sequence shown here is derived from an EMBL/GenBank/DDBJ whole genome shotgun (WGS) entry which is preliminary data.</text>
</comment>
<evidence type="ECO:0000313" key="1">
    <source>
        <dbReference type="EMBL" id="KAJ8310006.1"/>
    </source>
</evidence>
<evidence type="ECO:0000313" key="2">
    <source>
        <dbReference type="Proteomes" id="UP001217089"/>
    </source>
</evidence>
<dbReference type="Proteomes" id="UP001217089">
    <property type="component" value="Unassembled WGS sequence"/>
</dbReference>
<sequence>LVAYDRNFNFKTPALEIPQPDIAIWPVTGYRQLLPEHRLIFSKLTKEQIDGYFIYRLKGDKQITGDLKALEKGKSMYEAEIILACSLQISSYFVFLCGIVTYNYKIQKSKISGSVTNTQSKCPAGKGPNATCKHVAAVLLVIEHLSSTGNVSVRKSCTEDLQTFH</sequence>
<proteinExistence type="predicted"/>
<gene>
    <name evidence="1" type="ORF">KUTeg_011871</name>
</gene>
<reference evidence="1 2" key="1">
    <citation type="submission" date="2022-12" db="EMBL/GenBank/DDBJ databases">
        <title>Chromosome-level genome of Tegillarca granosa.</title>
        <authorList>
            <person name="Kim J."/>
        </authorList>
    </citation>
    <scope>NUCLEOTIDE SEQUENCE [LARGE SCALE GENOMIC DNA]</scope>
    <source>
        <strain evidence="1">Teg-2019</strain>
        <tissue evidence="1">Adductor muscle</tissue>
    </source>
</reference>
<feature type="non-terminal residue" evidence="1">
    <location>
        <position position="1"/>
    </location>
</feature>
<evidence type="ECO:0008006" key="3">
    <source>
        <dbReference type="Google" id="ProtNLM"/>
    </source>
</evidence>
<keyword evidence="2" id="KW-1185">Reference proteome</keyword>
<name>A0ABQ9F0C1_TEGGR</name>
<organism evidence="1 2">
    <name type="scientific">Tegillarca granosa</name>
    <name type="common">Malaysian cockle</name>
    <name type="synonym">Anadara granosa</name>
    <dbReference type="NCBI Taxonomy" id="220873"/>
    <lineage>
        <taxon>Eukaryota</taxon>
        <taxon>Metazoa</taxon>
        <taxon>Spiralia</taxon>
        <taxon>Lophotrochozoa</taxon>
        <taxon>Mollusca</taxon>
        <taxon>Bivalvia</taxon>
        <taxon>Autobranchia</taxon>
        <taxon>Pteriomorphia</taxon>
        <taxon>Arcoida</taxon>
        <taxon>Arcoidea</taxon>
        <taxon>Arcidae</taxon>
        <taxon>Tegillarca</taxon>
    </lineage>
</organism>